<organism evidence="1 2">
    <name type="scientific">Candidatus Curtissbacteria bacterium RIFCSPHIGHO2_02_FULL_42_15</name>
    <dbReference type="NCBI Taxonomy" id="1797716"/>
    <lineage>
        <taxon>Bacteria</taxon>
        <taxon>Candidatus Curtissiibacteriota</taxon>
    </lineage>
</organism>
<dbReference type="InterPro" id="IPR037219">
    <property type="entry name" value="Peptidase_M41-like"/>
</dbReference>
<dbReference type="SUPFAM" id="SSF140990">
    <property type="entry name" value="FtsH protease domain-like"/>
    <property type="match status" value="1"/>
</dbReference>
<proteinExistence type="predicted"/>
<dbReference type="GO" id="GO:0005524">
    <property type="term" value="F:ATP binding"/>
    <property type="evidence" value="ECO:0007669"/>
    <property type="project" value="InterPro"/>
</dbReference>
<dbReference type="AlphaFoldDB" id="A0A1F5GDD9"/>
<dbReference type="Proteomes" id="UP000177124">
    <property type="component" value="Unassembled WGS sequence"/>
</dbReference>
<protein>
    <recommendedName>
        <fullName evidence="3">Peptidase M41 domain-containing protein</fullName>
    </recommendedName>
</protein>
<dbReference type="GO" id="GO:0006508">
    <property type="term" value="P:proteolysis"/>
    <property type="evidence" value="ECO:0007669"/>
    <property type="project" value="InterPro"/>
</dbReference>
<evidence type="ECO:0000313" key="1">
    <source>
        <dbReference type="EMBL" id="OGD89847.1"/>
    </source>
</evidence>
<dbReference type="GO" id="GO:0004222">
    <property type="term" value="F:metalloendopeptidase activity"/>
    <property type="evidence" value="ECO:0007669"/>
    <property type="project" value="InterPro"/>
</dbReference>
<dbReference type="GO" id="GO:0004176">
    <property type="term" value="F:ATP-dependent peptidase activity"/>
    <property type="evidence" value="ECO:0007669"/>
    <property type="project" value="InterPro"/>
</dbReference>
<evidence type="ECO:0000313" key="2">
    <source>
        <dbReference type="Proteomes" id="UP000177124"/>
    </source>
</evidence>
<evidence type="ECO:0008006" key="3">
    <source>
        <dbReference type="Google" id="ProtNLM"/>
    </source>
</evidence>
<gene>
    <name evidence="1" type="ORF">A3D07_02890</name>
</gene>
<dbReference type="STRING" id="1797716.A3D07_02890"/>
<dbReference type="EMBL" id="MFBF01000061">
    <property type="protein sequence ID" value="OGD89847.1"/>
    <property type="molecule type" value="Genomic_DNA"/>
</dbReference>
<sequence>MERLRLGSSAAITKTLESGATVTVERLEAKRPIPCSVAKHEAAHVVAAGKIVSATIIPSGEVLGETRPVHLTASSAAAAAAMGYEGFGWDKLLTVDYLGVDWETAKAAARADLSGRADEMYEVATILQERGTIGQSDVEEARQNVKNRSEGIFPVQVNVLPPEGKVVTYMDESFHGEVIVADLYKLRN</sequence>
<accession>A0A1F5GDD9</accession>
<name>A0A1F5GDD9_9BACT</name>
<reference evidence="1 2" key="1">
    <citation type="journal article" date="2016" name="Nat. Commun.">
        <title>Thousands of microbial genomes shed light on interconnected biogeochemical processes in an aquifer system.</title>
        <authorList>
            <person name="Anantharaman K."/>
            <person name="Brown C.T."/>
            <person name="Hug L.A."/>
            <person name="Sharon I."/>
            <person name="Castelle C.J."/>
            <person name="Probst A.J."/>
            <person name="Thomas B.C."/>
            <person name="Singh A."/>
            <person name="Wilkins M.J."/>
            <person name="Karaoz U."/>
            <person name="Brodie E.L."/>
            <person name="Williams K.H."/>
            <person name="Hubbard S.S."/>
            <person name="Banfield J.F."/>
        </authorList>
    </citation>
    <scope>NUCLEOTIDE SEQUENCE [LARGE SCALE GENOMIC DNA]</scope>
</reference>
<comment type="caution">
    <text evidence="1">The sequence shown here is derived from an EMBL/GenBank/DDBJ whole genome shotgun (WGS) entry which is preliminary data.</text>
</comment>